<name>A0ABW3DUK0_9ACTN</name>
<reference evidence="2" key="1">
    <citation type="journal article" date="2019" name="Int. J. Syst. Evol. Microbiol.">
        <title>The Global Catalogue of Microorganisms (GCM) 10K type strain sequencing project: providing services to taxonomists for standard genome sequencing and annotation.</title>
        <authorList>
            <consortium name="The Broad Institute Genomics Platform"/>
            <consortium name="The Broad Institute Genome Sequencing Center for Infectious Disease"/>
            <person name="Wu L."/>
            <person name="Ma J."/>
        </authorList>
    </citation>
    <scope>NUCLEOTIDE SEQUENCE [LARGE SCALE GENOMIC DNA]</scope>
    <source>
        <strain evidence="2">CCUG 62974</strain>
    </source>
</reference>
<dbReference type="EMBL" id="JBHTHX010000590">
    <property type="protein sequence ID" value="MFD0886373.1"/>
    <property type="molecule type" value="Genomic_DNA"/>
</dbReference>
<protein>
    <submittedName>
        <fullName evidence="1">Uncharacterized protein</fullName>
    </submittedName>
</protein>
<evidence type="ECO:0000313" key="1">
    <source>
        <dbReference type="EMBL" id="MFD0886373.1"/>
    </source>
</evidence>
<proteinExistence type="predicted"/>
<sequence>MELTADSQMAAADLEDRLAEAVRDLPKVEIVSAWDISFEKIHDLAEATARLADTVTPTTPGGVVVVRGLADRMKSARTRA</sequence>
<accession>A0ABW3DUK0</accession>
<gene>
    <name evidence="1" type="ORF">ACFQ08_17650</name>
</gene>
<keyword evidence="2" id="KW-1185">Reference proteome</keyword>
<evidence type="ECO:0000313" key="2">
    <source>
        <dbReference type="Proteomes" id="UP001597024"/>
    </source>
</evidence>
<dbReference type="Proteomes" id="UP001597024">
    <property type="component" value="Unassembled WGS sequence"/>
</dbReference>
<feature type="non-terminal residue" evidence="1">
    <location>
        <position position="80"/>
    </location>
</feature>
<comment type="caution">
    <text evidence="1">The sequence shown here is derived from an EMBL/GenBank/DDBJ whole genome shotgun (WGS) entry which is preliminary data.</text>
</comment>
<organism evidence="1 2">
    <name type="scientific">Streptosporangium algeriense</name>
    <dbReference type="NCBI Taxonomy" id="1682748"/>
    <lineage>
        <taxon>Bacteria</taxon>
        <taxon>Bacillati</taxon>
        <taxon>Actinomycetota</taxon>
        <taxon>Actinomycetes</taxon>
        <taxon>Streptosporangiales</taxon>
        <taxon>Streptosporangiaceae</taxon>
        <taxon>Streptosporangium</taxon>
    </lineage>
</organism>